<gene>
    <name evidence="1" type="ORF">MKW98_028664</name>
</gene>
<feature type="non-terminal residue" evidence="1">
    <location>
        <position position="1"/>
    </location>
</feature>
<evidence type="ECO:0000313" key="1">
    <source>
        <dbReference type="EMBL" id="KAI3858931.1"/>
    </source>
</evidence>
<name>A0AAD4S3T7_9MAGN</name>
<reference evidence="1" key="1">
    <citation type="submission" date="2022-04" db="EMBL/GenBank/DDBJ databases">
        <title>A functionally conserved STORR gene fusion in Papaver species that diverged 16.8 million years ago.</title>
        <authorList>
            <person name="Catania T."/>
        </authorList>
    </citation>
    <scope>NUCLEOTIDE SEQUENCE</scope>
    <source>
        <strain evidence="1">S-188037</strain>
    </source>
</reference>
<dbReference type="Gene3D" id="2.30.30.140">
    <property type="match status" value="1"/>
</dbReference>
<comment type="caution">
    <text evidence="1">The sequence shown here is derived from an EMBL/GenBank/DDBJ whole genome shotgun (WGS) entry which is preliminary data.</text>
</comment>
<dbReference type="Proteomes" id="UP001202328">
    <property type="component" value="Unassembled WGS sequence"/>
</dbReference>
<feature type="non-terminal residue" evidence="1">
    <location>
        <position position="56"/>
    </location>
</feature>
<organism evidence="1 2">
    <name type="scientific">Papaver atlanticum</name>
    <dbReference type="NCBI Taxonomy" id="357466"/>
    <lineage>
        <taxon>Eukaryota</taxon>
        <taxon>Viridiplantae</taxon>
        <taxon>Streptophyta</taxon>
        <taxon>Embryophyta</taxon>
        <taxon>Tracheophyta</taxon>
        <taxon>Spermatophyta</taxon>
        <taxon>Magnoliopsida</taxon>
        <taxon>Ranunculales</taxon>
        <taxon>Papaveraceae</taxon>
        <taxon>Papaveroideae</taxon>
        <taxon>Papaver</taxon>
    </lineage>
</organism>
<proteinExistence type="predicted"/>
<dbReference type="AlphaFoldDB" id="A0AAD4S3T7"/>
<keyword evidence="2" id="KW-1185">Reference proteome</keyword>
<evidence type="ECO:0000313" key="2">
    <source>
        <dbReference type="Proteomes" id="UP001202328"/>
    </source>
</evidence>
<protein>
    <submittedName>
        <fullName evidence="1">Uncharacterized protein</fullName>
    </submittedName>
</protein>
<sequence>WDEWVCTERLLKFTEENKKLQEELKLKLRLEVIEANKKLQEELNLKHNNGKTKRRK</sequence>
<accession>A0AAD4S3T7</accession>
<dbReference type="EMBL" id="JAJJMB010014681">
    <property type="protein sequence ID" value="KAI3858931.1"/>
    <property type="molecule type" value="Genomic_DNA"/>
</dbReference>